<evidence type="ECO:0000313" key="2">
    <source>
        <dbReference type="EMBL" id="MEE2039041.1"/>
    </source>
</evidence>
<dbReference type="RefSeq" id="WP_330092819.1">
    <property type="nucleotide sequence ID" value="NZ_JAUZMY010000017.1"/>
</dbReference>
<dbReference type="EMBL" id="JAUZMY010000017">
    <property type="protein sequence ID" value="MEE2039041.1"/>
    <property type="molecule type" value="Genomic_DNA"/>
</dbReference>
<evidence type="ECO:0000313" key="3">
    <source>
        <dbReference type="Proteomes" id="UP001356095"/>
    </source>
</evidence>
<gene>
    <name evidence="2" type="ORF">Q8791_17645</name>
</gene>
<protein>
    <recommendedName>
        <fullName evidence="4">Secreted protein</fullName>
    </recommendedName>
</protein>
<feature type="chain" id="PRO_5046276235" description="Secreted protein" evidence="1">
    <location>
        <begin position="24"/>
        <end position="96"/>
    </location>
</feature>
<reference evidence="2 3" key="1">
    <citation type="submission" date="2023-08" db="EMBL/GenBank/DDBJ databases">
        <authorList>
            <person name="Girao M."/>
            <person name="Carvalho M.F."/>
        </authorList>
    </citation>
    <scope>NUCLEOTIDE SEQUENCE [LARGE SCALE GENOMIC DNA]</scope>
    <source>
        <strain evidence="2 3">CT-R113</strain>
    </source>
</reference>
<evidence type="ECO:0000256" key="1">
    <source>
        <dbReference type="SAM" id="SignalP"/>
    </source>
</evidence>
<organism evidence="2 3">
    <name type="scientific">Nocardiopsis codii</name>
    <dbReference type="NCBI Taxonomy" id="3065942"/>
    <lineage>
        <taxon>Bacteria</taxon>
        <taxon>Bacillati</taxon>
        <taxon>Actinomycetota</taxon>
        <taxon>Actinomycetes</taxon>
        <taxon>Streptosporangiales</taxon>
        <taxon>Nocardiopsidaceae</taxon>
        <taxon>Nocardiopsis</taxon>
    </lineage>
</organism>
<sequence length="96" mass="10321">MKRIAAVLAATALALVTAAPAHAAEGTLDIGQRSFENPGGCYNFRPFEPKTVTNLTNETATVYYERDCSGEVVGQVRPQATEEFGNSFSTFSVYVP</sequence>
<dbReference type="Proteomes" id="UP001356095">
    <property type="component" value="Unassembled WGS sequence"/>
</dbReference>
<keyword evidence="3" id="KW-1185">Reference proteome</keyword>
<accession>A0ABU7K9X5</accession>
<comment type="caution">
    <text evidence="2">The sequence shown here is derived from an EMBL/GenBank/DDBJ whole genome shotgun (WGS) entry which is preliminary data.</text>
</comment>
<keyword evidence="1" id="KW-0732">Signal</keyword>
<evidence type="ECO:0008006" key="4">
    <source>
        <dbReference type="Google" id="ProtNLM"/>
    </source>
</evidence>
<proteinExistence type="predicted"/>
<feature type="signal peptide" evidence="1">
    <location>
        <begin position="1"/>
        <end position="23"/>
    </location>
</feature>
<name>A0ABU7K9X5_9ACTN</name>